<evidence type="ECO:0000313" key="2">
    <source>
        <dbReference type="Proteomes" id="UP001627154"/>
    </source>
</evidence>
<dbReference type="Proteomes" id="UP001627154">
    <property type="component" value="Unassembled WGS sequence"/>
</dbReference>
<accession>A0ABD2W2Q6</accession>
<dbReference type="EMBL" id="JBJJXI010000139">
    <property type="protein sequence ID" value="KAL3387153.1"/>
    <property type="molecule type" value="Genomic_DNA"/>
</dbReference>
<dbReference type="AlphaFoldDB" id="A0ABD2W2Q6"/>
<reference evidence="1 2" key="1">
    <citation type="journal article" date="2024" name="bioRxiv">
        <title>A reference genome for Trichogramma kaykai: A tiny desert-dwelling parasitoid wasp with competing sex-ratio distorters.</title>
        <authorList>
            <person name="Culotta J."/>
            <person name="Lindsey A.R."/>
        </authorList>
    </citation>
    <scope>NUCLEOTIDE SEQUENCE [LARGE SCALE GENOMIC DNA]</scope>
    <source>
        <strain evidence="1 2">KSX58</strain>
    </source>
</reference>
<evidence type="ECO:0000313" key="1">
    <source>
        <dbReference type="EMBL" id="KAL3387153.1"/>
    </source>
</evidence>
<name>A0ABD2W2Q6_9HYME</name>
<sequence>MYLFKLYASRTSGDFPVRRVCVSKRMKFSGSLACVDFRCAAAEATSTAAVNLESEREKCSLRAEYGGCACTDEIERMPLCTELNFYFTDRDNCPSSFR</sequence>
<protein>
    <submittedName>
        <fullName evidence="1">Uncharacterized protein</fullName>
    </submittedName>
</protein>
<organism evidence="1 2">
    <name type="scientific">Trichogramma kaykai</name>
    <dbReference type="NCBI Taxonomy" id="54128"/>
    <lineage>
        <taxon>Eukaryota</taxon>
        <taxon>Metazoa</taxon>
        <taxon>Ecdysozoa</taxon>
        <taxon>Arthropoda</taxon>
        <taxon>Hexapoda</taxon>
        <taxon>Insecta</taxon>
        <taxon>Pterygota</taxon>
        <taxon>Neoptera</taxon>
        <taxon>Endopterygota</taxon>
        <taxon>Hymenoptera</taxon>
        <taxon>Apocrita</taxon>
        <taxon>Proctotrupomorpha</taxon>
        <taxon>Chalcidoidea</taxon>
        <taxon>Trichogrammatidae</taxon>
        <taxon>Trichogramma</taxon>
    </lineage>
</organism>
<proteinExistence type="predicted"/>
<keyword evidence="2" id="KW-1185">Reference proteome</keyword>
<gene>
    <name evidence="1" type="ORF">TKK_017474</name>
</gene>
<comment type="caution">
    <text evidence="1">The sequence shown here is derived from an EMBL/GenBank/DDBJ whole genome shotgun (WGS) entry which is preliminary data.</text>
</comment>